<keyword evidence="13" id="KW-0862">Zinc</keyword>
<evidence type="ECO:0000256" key="2">
    <source>
        <dbReference type="ARBA" id="ARBA00008711"/>
    </source>
</evidence>
<dbReference type="PANTHER" id="PTHR10815:SF14">
    <property type="entry name" value="BIFUNCTIONAL TRANSCRIPTIONAL ACTIVATOR_DNA REPAIR ENZYME ADA"/>
    <property type="match status" value="1"/>
</dbReference>
<feature type="binding site" evidence="13">
    <location>
        <position position="51"/>
    </location>
    <ligand>
        <name>Zn(2+)</name>
        <dbReference type="ChEBI" id="CHEBI:29105"/>
    </ligand>
</feature>
<dbReference type="EC" id="2.1.1.63" evidence="3"/>
<evidence type="ECO:0000256" key="5">
    <source>
        <dbReference type="ARBA" id="ARBA00022679"/>
    </source>
</evidence>
<evidence type="ECO:0000256" key="1">
    <source>
        <dbReference type="ARBA" id="ARBA00001286"/>
    </source>
</evidence>
<evidence type="ECO:0000256" key="9">
    <source>
        <dbReference type="ARBA" id="ARBA00023163"/>
    </source>
</evidence>
<feature type="active site" description="Nucleophile; methyl group acceptor from methylphosphotriester" evidence="12">
    <location>
        <position position="47"/>
    </location>
</feature>
<dbReference type="InterPro" id="IPR036388">
    <property type="entry name" value="WH-like_DNA-bd_sf"/>
</dbReference>
<evidence type="ECO:0000256" key="12">
    <source>
        <dbReference type="PIRSR" id="PIRSR000409-1"/>
    </source>
</evidence>
<dbReference type="GO" id="GO:0003700">
    <property type="term" value="F:DNA-binding transcription factor activity"/>
    <property type="evidence" value="ECO:0007669"/>
    <property type="project" value="InterPro"/>
</dbReference>
<dbReference type="Pfam" id="PF01035">
    <property type="entry name" value="DNA_binding_1"/>
    <property type="match status" value="1"/>
</dbReference>
<keyword evidence="10" id="KW-0234">DNA repair</keyword>
<dbReference type="SMART" id="SM00342">
    <property type="entry name" value="HTH_ARAC"/>
    <property type="match status" value="1"/>
</dbReference>
<dbReference type="FunFam" id="1.10.10.10:FF:000214">
    <property type="entry name" value="Methylated-DNA--protein-cysteine methyltransferase"/>
    <property type="match status" value="1"/>
</dbReference>
<keyword evidence="6" id="KW-0227">DNA damage</keyword>
<keyword evidence="8" id="KW-0010">Activator</keyword>
<keyword evidence="9" id="KW-0804">Transcription</keyword>
<protein>
    <recommendedName>
        <fullName evidence="3">methylated-DNA--[protein]-cysteine S-methyltransferase</fullName>
        <ecNumber evidence="3">2.1.1.63</ecNumber>
    </recommendedName>
</protein>
<dbReference type="GO" id="GO:0006281">
    <property type="term" value="P:DNA repair"/>
    <property type="evidence" value="ECO:0007669"/>
    <property type="project" value="UniProtKB-KW"/>
</dbReference>
<reference evidence="15 16" key="1">
    <citation type="submission" date="2018-09" db="EMBL/GenBank/DDBJ databases">
        <title>Mesorhizobium carmichaelinearum sp. nov. isolated from Carmichaelinea spp. root nodules in New Zealand.</title>
        <authorList>
            <person name="De Meyer S.E."/>
        </authorList>
    </citation>
    <scope>NUCLEOTIDE SEQUENCE [LARGE SCALE GENOMIC DNA]</scope>
    <source>
        <strain evidence="15 16">LMG 28313</strain>
    </source>
</reference>
<gene>
    <name evidence="15" type="ORF">D3242_31520</name>
</gene>
<dbReference type="InterPro" id="IPR036631">
    <property type="entry name" value="MGMT_N_sf"/>
</dbReference>
<dbReference type="InterPro" id="IPR009057">
    <property type="entry name" value="Homeodomain-like_sf"/>
</dbReference>
<dbReference type="SUPFAM" id="SSF53155">
    <property type="entry name" value="Methylated DNA-protein cysteine methyltransferase domain"/>
    <property type="match status" value="1"/>
</dbReference>
<dbReference type="NCBIfam" id="TIGR00589">
    <property type="entry name" value="ogt"/>
    <property type="match status" value="1"/>
</dbReference>
<dbReference type="SUPFAM" id="SSF46767">
    <property type="entry name" value="Methylated DNA-protein cysteine methyltransferase, C-terminal domain"/>
    <property type="match status" value="1"/>
</dbReference>
<dbReference type="GO" id="GO:0043565">
    <property type="term" value="F:sequence-specific DNA binding"/>
    <property type="evidence" value="ECO:0007669"/>
    <property type="project" value="InterPro"/>
</dbReference>
<feature type="binding site" evidence="13">
    <location>
        <position position="81"/>
    </location>
    <ligand>
        <name>Zn(2+)</name>
        <dbReference type="ChEBI" id="CHEBI:29105"/>
    </ligand>
</feature>
<dbReference type="SUPFAM" id="SSF57884">
    <property type="entry name" value="Ada DNA repair protein, N-terminal domain (N-Ada 10)"/>
    <property type="match status" value="1"/>
</dbReference>
<keyword evidence="5" id="KW-0808">Transferase</keyword>
<proteinExistence type="inferred from homology"/>
<dbReference type="InterPro" id="IPR014048">
    <property type="entry name" value="MethylDNA_cys_MeTrfase_DNA-bd"/>
</dbReference>
<keyword evidence="13" id="KW-0479">Metal-binding</keyword>
<feature type="domain" description="HTH araC/xylS-type" evidence="14">
    <location>
        <begin position="97"/>
        <end position="193"/>
    </location>
</feature>
<dbReference type="InterPro" id="IPR018060">
    <property type="entry name" value="HTH_AraC"/>
</dbReference>
<evidence type="ECO:0000256" key="10">
    <source>
        <dbReference type="ARBA" id="ARBA00023204"/>
    </source>
</evidence>
<dbReference type="GO" id="GO:0008270">
    <property type="term" value="F:zinc ion binding"/>
    <property type="evidence" value="ECO:0007669"/>
    <property type="project" value="InterPro"/>
</dbReference>
<feature type="binding site" evidence="13">
    <location>
        <position position="78"/>
    </location>
    <ligand>
        <name>Zn(2+)</name>
        <dbReference type="ChEBI" id="CHEBI:29105"/>
    </ligand>
</feature>
<comment type="similarity">
    <text evidence="2">Belongs to the MGMT family.</text>
</comment>
<evidence type="ECO:0000313" key="16">
    <source>
        <dbReference type="Proteomes" id="UP000275530"/>
    </source>
</evidence>
<comment type="caution">
    <text evidence="15">The sequence shown here is derived from an EMBL/GenBank/DDBJ whole genome shotgun (WGS) entry which is preliminary data.</text>
</comment>
<evidence type="ECO:0000256" key="13">
    <source>
        <dbReference type="PIRSR" id="PIRSR000409-3"/>
    </source>
</evidence>
<evidence type="ECO:0000313" key="15">
    <source>
        <dbReference type="EMBL" id="RJT28711.1"/>
    </source>
</evidence>
<dbReference type="InterPro" id="IPR001497">
    <property type="entry name" value="MethylDNA_cys_MeTrfase_AS"/>
</dbReference>
<dbReference type="GO" id="GO:0003908">
    <property type="term" value="F:methylated-DNA-[protein]-cysteine S-methyltransferase activity"/>
    <property type="evidence" value="ECO:0007669"/>
    <property type="project" value="UniProtKB-EC"/>
</dbReference>
<dbReference type="InterPro" id="IPR016221">
    <property type="entry name" value="Bifunct_regulatory_prot_Ada"/>
</dbReference>
<dbReference type="InterPro" id="IPR036217">
    <property type="entry name" value="MethylDNA_cys_MeTrfase_DNAb"/>
</dbReference>
<dbReference type="SUPFAM" id="SSF46689">
    <property type="entry name" value="Homeodomain-like"/>
    <property type="match status" value="1"/>
</dbReference>
<keyword evidence="16" id="KW-1185">Reference proteome</keyword>
<dbReference type="Pfam" id="PF12833">
    <property type="entry name" value="HTH_18"/>
    <property type="match status" value="1"/>
</dbReference>
<accession>A0A6M7TJ57</accession>
<keyword evidence="7" id="KW-0805">Transcription regulation</keyword>
<dbReference type="Pfam" id="PF02805">
    <property type="entry name" value="Ada_Zn_binding"/>
    <property type="match status" value="1"/>
</dbReference>
<dbReference type="NCBIfam" id="NF011964">
    <property type="entry name" value="PRK15435.1"/>
    <property type="match status" value="1"/>
</dbReference>
<evidence type="ECO:0000259" key="14">
    <source>
        <dbReference type="PROSITE" id="PS01124"/>
    </source>
</evidence>
<evidence type="ECO:0000256" key="6">
    <source>
        <dbReference type="ARBA" id="ARBA00022763"/>
    </source>
</evidence>
<dbReference type="AlphaFoldDB" id="A0A6M7TJ57"/>
<evidence type="ECO:0000256" key="7">
    <source>
        <dbReference type="ARBA" id="ARBA00023015"/>
    </source>
</evidence>
<feature type="active site" description="Nucleophile; methyl group acceptor from either O6-methylguanine or O4-methylthymine" evidence="12">
    <location>
        <position position="331"/>
    </location>
</feature>
<dbReference type="Gene3D" id="3.40.10.10">
    <property type="entry name" value="DNA Methylphosphotriester Repair Domain"/>
    <property type="match status" value="1"/>
</dbReference>
<comment type="cofactor">
    <cofactor evidence="13">
        <name>Zn(2+)</name>
        <dbReference type="ChEBI" id="CHEBI:29105"/>
    </cofactor>
    <text evidence="13">Binds 1 zinc ion per subunit.</text>
</comment>
<dbReference type="PROSITE" id="PS01124">
    <property type="entry name" value="HTH_ARAC_FAMILY_2"/>
    <property type="match status" value="1"/>
</dbReference>
<evidence type="ECO:0000256" key="8">
    <source>
        <dbReference type="ARBA" id="ARBA00023159"/>
    </source>
</evidence>
<evidence type="ECO:0000256" key="11">
    <source>
        <dbReference type="ARBA" id="ARBA00049348"/>
    </source>
</evidence>
<dbReference type="InterPro" id="IPR004026">
    <property type="entry name" value="Ada_DNA_repair_Zn-bd"/>
</dbReference>
<dbReference type="CDD" id="cd06445">
    <property type="entry name" value="ATase"/>
    <property type="match status" value="1"/>
</dbReference>
<dbReference type="Gene3D" id="1.10.10.10">
    <property type="entry name" value="Winged helix-like DNA-binding domain superfamily/Winged helix DNA-binding domain"/>
    <property type="match status" value="1"/>
</dbReference>
<dbReference type="PIRSF" id="PIRSF000409">
    <property type="entry name" value="Ada"/>
    <property type="match status" value="1"/>
</dbReference>
<keyword evidence="4 15" id="KW-0489">Methyltransferase</keyword>
<dbReference type="InterPro" id="IPR035451">
    <property type="entry name" value="Ada-like_dom_sf"/>
</dbReference>
<keyword evidence="15" id="KW-0238">DNA-binding</keyword>
<feature type="binding site" evidence="13">
    <location>
        <position position="47"/>
    </location>
    <ligand>
        <name>Zn(2+)</name>
        <dbReference type="ChEBI" id="CHEBI:29105"/>
    </ligand>
</feature>
<organism evidence="15 16">
    <name type="scientific">Mesorhizobium jarvisii</name>
    <dbReference type="NCBI Taxonomy" id="1777867"/>
    <lineage>
        <taxon>Bacteria</taxon>
        <taxon>Pseudomonadati</taxon>
        <taxon>Pseudomonadota</taxon>
        <taxon>Alphaproteobacteria</taxon>
        <taxon>Hyphomicrobiales</taxon>
        <taxon>Phyllobacteriaceae</taxon>
        <taxon>Mesorhizobium</taxon>
    </lineage>
</organism>
<dbReference type="RefSeq" id="WP_064981825.1">
    <property type="nucleotide sequence ID" value="NZ_CP033507.1"/>
</dbReference>
<dbReference type="PANTHER" id="PTHR10815">
    <property type="entry name" value="METHYLATED-DNA--PROTEIN-CYSTEINE METHYLTRANSFERASE"/>
    <property type="match status" value="1"/>
</dbReference>
<dbReference type="GO" id="GO:0032259">
    <property type="term" value="P:methylation"/>
    <property type="evidence" value="ECO:0007669"/>
    <property type="project" value="UniProtKB-KW"/>
</dbReference>
<dbReference type="Gene3D" id="1.10.10.60">
    <property type="entry name" value="Homeodomain-like"/>
    <property type="match status" value="1"/>
</dbReference>
<comment type="catalytic activity">
    <reaction evidence="11">
        <text>a 6-O-methyl-2'-deoxyguanosine in DNA + L-cysteinyl-[protein] = S-methyl-L-cysteinyl-[protein] + a 2'-deoxyguanosine in DNA</text>
        <dbReference type="Rhea" id="RHEA:24000"/>
        <dbReference type="Rhea" id="RHEA-COMP:10131"/>
        <dbReference type="Rhea" id="RHEA-COMP:10132"/>
        <dbReference type="Rhea" id="RHEA-COMP:11367"/>
        <dbReference type="Rhea" id="RHEA-COMP:11368"/>
        <dbReference type="ChEBI" id="CHEBI:29950"/>
        <dbReference type="ChEBI" id="CHEBI:82612"/>
        <dbReference type="ChEBI" id="CHEBI:85445"/>
        <dbReference type="ChEBI" id="CHEBI:85448"/>
        <dbReference type="EC" id="2.1.1.63"/>
    </reaction>
</comment>
<dbReference type="Proteomes" id="UP000275530">
    <property type="component" value="Unassembled WGS sequence"/>
</dbReference>
<dbReference type="PROSITE" id="PS00374">
    <property type="entry name" value="MGMT"/>
    <property type="match status" value="1"/>
</dbReference>
<comment type="catalytic activity">
    <reaction evidence="1">
        <text>a 4-O-methyl-thymidine in DNA + L-cysteinyl-[protein] = a thymidine in DNA + S-methyl-L-cysteinyl-[protein]</text>
        <dbReference type="Rhea" id="RHEA:53428"/>
        <dbReference type="Rhea" id="RHEA-COMP:10131"/>
        <dbReference type="Rhea" id="RHEA-COMP:10132"/>
        <dbReference type="Rhea" id="RHEA-COMP:13555"/>
        <dbReference type="Rhea" id="RHEA-COMP:13556"/>
        <dbReference type="ChEBI" id="CHEBI:29950"/>
        <dbReference type="ChEBI" id="CHEBI:82612"/>
        <dbReference type="ChEBI" id="CHEBI:137386"/>
        <dbReference type="ChEBI" id="CHEBI:137387"/>
        <dbReference type="EC" id="2.1.1.63"/>
    </reaction>
</comment>
<dbReference type="Gene3D" id="3.30.160.70">
    <property type="entry name" value="Methylated DNA-protein cysteine methyltransferase domain"/>
    <property type="match status" value="1"/>
</dbReference>
<evidence type="ECO:0000256" key="4">
    <source>
        <dbReference type="ARBA" id="ARBA00022603"/>
    </source>
</evidence>
<evidence type="ECO:0000256" key="3">
    <source>
        <dbReference type="ARBA" id="ARBA00011918"/>
    </source>
</evidence>
<dbReference type="EMBL" id="QZXA01000019">
    <property type="protein sequence ID" value="RJT28711.1"/>
    <property type="molecule type" value="Genomic_DNA"/>
</dbReference>
<name>A0A6M7TJ57_9HYPH</name>
<sequence>MFITLAKDLKSTPLPVTDDPRWARIVARDKSADGQFWYSVATTGVYCRPSCPSRRANPANVQLHDTLARAKATGFRACRRCNPDGPSLEAGNAAMVADACRRIEQSEEEPSLVELADAAGRSAGYFHRVFKAITGLTPKDYAAAHRAARVRQGLEDGASVTVAIYDAGFNSSGRFYEKSTGMLGMTPTRYRAGGANEDIRFAVGETSLGAILVASSRKGVASILLGDDPDTLVRDLQDRFPKARLIGGDQDYEALVARVVGFVEAPQLGLDLPLDVRGTAFQQRVWQALQDIPVGNTVSYAEIAERIGAPKATRAIAAACAANAHAVAIPCHRVIRKDGALSGYAWGAERKRALLDREAHGSAKAADRAYRSSRA</sequence>